<protein>
    <submittedName>
        <fullName evidence="2">Uncharacterized protein</fullName>
    </submittedName>
</protein>
<name>A0A975G9J3_9BACT</name>
<keyword evidence="3" id="KW-1185">Reference proteome</keyword>
<keyword evidence="1" id="KW-0732">Signal</keyword>
<dbReference type="NCBIfam" id="NF041881">
    <property type="entry name" value="PTPDL_fam"/>
    <property type="match status" value="1"/>
</dbReference>
<dbReference type="AlphaFoldDB" id="A0A975G9J3"/>
<dbReference type="EMBL" id="CP073100">
    <property type="protein sequence ID" value="QUE51306.1"/>
    <property type="molecule type" value="Genomic_DNA"/>
</dbReference>
<feature type="chain" id="PRO_5036734902" evidence="1">
    <location>
        <begin position="22"/>
        <end position="355"/>
    </location>
</feature>
<evidence type="ECO:0000256" key="1">
    <source>
        <dbReference type="SAM" id="SignalP"/>
    </source>
</evidence>
<evidence type="ECO:0000313" key="2">
    <source>
        <dbReference type="EMBL" id="QUE51306.1"/>
    </source>
</evidence>
<proteinExistence type="predicted"/>
<reference evidence="2" key="1">
    <citation type="submission" date="2021-04" db="EMBL/GenBank/DDBJ databases">
        <title>Luteolibacter sp. 32A isolated from the skin of an Anderson's salamander (Ambystoma andersonii).</title>
        <authorList>
            <person name="Spergser J."/>
            <person name="Busse H.-J."/>
        </authorList>
    </citation>
    <scope>NUCLEOTIDE SEQUENCE</scope>
    <source>
        <strain evidence="2">32A</strain>
    </source>
</reference>
<evidence type="ECO:0000313" key="3">
    <source>
        <dbReference type="Proteomes" id="UP000676169"/>
    </source>
</evidence>
<accession>A0A975G9J3</accession>
<dbReference type="KEGG" id="lamb:KBB96_00045"/>
<dbReference type="RefSeq" id="WP_211631445.1">
    <property type="nucleotide sequence ID" value="NZ_CP073100.1"/>
</dbReference>
<feature type="signal peptide" evidence="1">
    <location>
        <begin position="1"/>
        <end position="21"/>
    </location>
</feature>
<sequence length="355" mass="39120">MKPIRSISMLLSVGLLGTAAADTFRLKDGSKIEAKVLREDASSYTLEVQVTKSIREERIVKKADVEGIDRVSNDEKAFVGIKDVLPAPDLLTTEDYDSRIRKVRDFIKENPESLTLVKQAREMAASLEKEREQVSQGGVKLGGRIITSEEREANKFEVDARTLEVSFRNKAKAGQNVAALREFEKLDKEYQSSAAYREVIVTVKEVIRRYRAEAADGASTFDARMKKQQAGLELQQSEDRSASAQAIAERDALAKAGYDAEKKGNVKWVTPNAYVKASLEEAVKYADQELKRLDALKLDTLPDGGKAWRDAWVAVHAGGDMKAAAPLISAVRTAKLPDRYVKELEAASKAAGGTK</sequence>
<gene>
    <name evidence="2" type="ORF">KBB96_00045</name>
</gene>
<organism evidence="2 3">
    <name type="scientific">Luteolibacter ambystomatis</name>
    <dbReference type="NCBI Taxonomy" id="2824561"/>
    <lineage>
        <taxon>Bacteria</taxon>
        <taxon>Pseudomonadati</taxon>
        <taxon>Verrucomicrobiota</taxon>
        <taxon>Verrucomicrobiia</taxon>
        <taxon>Verrucomicrobiales</taxon>
        <taxon>Verrucomicrobiaceae</taxon>
        <taxon>Luteolibacter</taxon>
    </lineage>
</organism>
<dbReference type="Proteomes" id="UP000676169">
    <property type="component" value="Chromosome"/>
</dbReference>